<keyword evidence="2" id="KW-1185">Reference proteome</keyword>
<gene>
    <name evidence="1" type="ORF">DZC30_02295</name>
</gene>
<accession>A0A373FR58</accession>
<dbReference type="Proteomes" id="UP000261948">
    <property type="component" value="Unassembled WGS sequence"/>
</dbReference>
<sequence length="101" mass="11142">MAHQNSGPGWRIGKIGWRDKWEEATRGPLVLWGDRVDELTAEVTFEMGKLCGLKANAAGVKHLRFVVVGTVRPERVAAFETGVLMTLAPSCSLTFQYHDGD</sequence>
<evidence type="ECO:0000313" key="2">
    <source>
        <dbReference type="Proteomes" id="UP000261948"/>
    </source>
</evidence>
<reference evidence="1 2" key="1">
    <citation type="submission" date="2018-08" db="EMBL/GenBank/DDBJ databases">
        <title>Comamonas testosteroni strain SWCO2.</title>
        <authorList>
            <person name="Jiang N."/>
            <person name="Zhang X.Z."/>
        </authorList>
    </citation>
    <scope>NUCLEOTIDE SEQUENCE [LARGE SCALE GENOMIC DNA]</scope>
    <source>
        <strain evidence="1 2">SWCO2</strain>
    </source>
</reference>
<protein>
    <submittedName>
        <fullName evidence="1">Uncharacterized protein</fullName>
    </submittedName>
</protein>
<dbReference type="AlphaFoldDB" id="A0A373FR58"/>
<organism evidence="1 2">
    <name type="scientific">Comamonas testosteroni</name>
    <name type="common">Pseudomonas testosteroni</name>
    <dbReference type="NCBI Taxonomy" id="285"/>
    <lineage>
        <taxon>Bacteria</taxon>
        <taxon>Pseudomonadati</taxon>
        <taxon>Pseudomonadota</taxon>
        <taxon>Betaproteobacteria</taxon>
        <taxon>Burkholderiales</taxon>
        <taxon>Comamonadaceae</taxon>
        <taxon>Comamonas</taxon>
    </lineage>
</organism>
<proteinExistence type="predicted"/>
<name>A0A373FR58_COMTE</name>
<comment type="caution">
    <text evidence="1">The sequence shown here is derived from an EMBL/GenBank/DDBJ whole genome shotgun (WGS) entry which is preliminary data.</text>
</comment>
<dbReference type="EMBL" id="QURR01000002">
    <property type="protein sequence ID" value="RGE46626.1"/>
    <property type="molecule type" value="Genomic_DNA"/>
</dbReference>
<evidence type="ECO:0000313" key="1">
    <source>
        <dbReference type="EMBL" id="RGE46626.1"/>
    </source>
</evidence>